<feature type="region of interest" description="Disordered" evidence="1">
    <location>
        <begin position="447"/>
        <end position="480"/>
    </location>
</feature>
<organism evidence="3 4">
    <name type="scientific">Eutypa lata (strain UCR-EL1)</name>
    <name type="common">Grapevine dieback disease fungus</name>
    <name type="synonym">Eutypa armeniacae</name>
    <dbReference type="NCBI Taxonomy" id="1287681"/>
    <lineage>
        <taxon>Eukaryota</taxon>
        <taxon>Fungi</taxon>
        <taxon>Dikarya</taxon>
        <taxon>Ascomycota</taxon>
        <taxon>Pezizomycotina</taxon>
        <taxon>Sordariomycetes</taxon>
        <taxon>Xylariomycetidae</taxon>
        <taxon>Xylariales</taxon>
        <taxon>Diatrypaceae</taxon>
        <taxon>Eutypa</taxon>
    </lineage>
</organism>
<dbReference type="PANTHER" id="PTHR46590">
    <property type="entry name" value="PHOSPHATIDYLINOSITOL TRANSFER PROTEIN CSR1-RELATED"/>
    <property type="match status" value="1"/>
</dbReference>
<evidence type="ECO:0000256" key="1">
    <source>
        <dbReference type="SAM" id="MobiDB-lite"/>
    </source>
</evidence>
<gene>
    <name evidence="3" type="ORF">UCREL1_7708</name>
</gene>
<dbReference type="InterPro" id="IPR036865">
    <property type="entry name" value="CRAL-TRIO_dom_sf"/>
</dbReference>
<sequence length="480" mass="53688">MDALPGRPGNLTPEQEEKLRKFWEVFLQVCGVLGAEETGAADTPASLGEQGKTGTDKTKKKRHLSLFKKRDKKDKDSASEKTVSSTTTSDSTTTKADAAADDKWGENKLYQEVLAKHAPETIRSTIWGMVKHDHPDALLLRFLRARKWDVQKALSMLLSTMHWRASEAHVDDDIMLHGEKLAAEQEASSDEAVKKTGEDFLAQLRMGISYIHGEDKAGRLICVCKAALHRAGQHSEESLERYTVYLIETSRLMLKPPADTACIVFDMTGFSLANMDYAPVKFMIRCFEANYPESLGVVLVHKAPWVFQGIWKVIRGWLDPVVASKVNFTNNAKDLEEFIEPHKILKELEGGEDWAYRYVEPVPGENAQMEDTATRDRLLQEREALYEEYEQRTVEWINEADAEKRAAVQAARNAVAKQLDDQYWVVDPYIRARSLYDRVGVIKPGGAVDYYPSSSTPSKPTATNGTSAAAPGDTSADDVD</sequence>
<dbReference type="Pfam" id="PF03765">
    <property type="entry name" value="CRAL_TRIO_N"/>
    <property type="match status" value="1"/>
</dbReference>
<dbReference type="OMA" id="ISTMRWR"/>
<dbReference type="InterPro" id="IPR036273">
    <property type="entry name" value="CRAL/TRIO_N_dom_sf"/>
</dbReference>
<dbReference type="Pfam" id="PF00650">
    <property type="entry name" value="CRAL_TRIO"/>
    <property type="match status" value="1"/>
</dbReference>
<dbReference type="Proteomes" id="UP000012174">
    <property type="component" value="Unassembled WGS sequence"/>
</dbReference>
<dbReference type="SMART" id="SM01100">
    <property type="entry name" value="CRAL_TRIO_N"/>
    <property type="match status" value="1"/>
</dbReference>
<dbReference type="InterPro" id="IPR001251">
    <property type="entry name" value="CRAL-TRIO_dom"/>
</dbReference>
<proteinExistence type="predicted"/>
<dbReference type="GO" id="GO:0120010">
    <property type="term" value="P:intermembrane phospholipid transfer"/>
    <property type="evidence" value="ECO:0007669"/>
    <property type="project" value="EnsemblFungi"/>
</dbReference>
<feature type="compositionally biased region" description="Low complexity" evidence="1">
    <location>
        <begin position="452"/>
        <end position="463"/>
    </location>
</feature>
<dbReference type="InterPro" id="IPR011074">
    <property type="entry name" value="CRAL/TRIO_N_dom"/>
</dbReference>
<dbReference type="KEGG" id="ela:UCREL1_7708"/>
<dbReference type="OrthoDB" id="43460at2759"/>
<dbReference type="CDD" id="cd00170">
    <property type="entry name" value="SEC14"/>
    <property type="match status" value="1"/>
</dbReference>
<dbReference type="Gene3D" id="3.40.525.10">
    <property type="entry name" value="CRAL-TRIO lipid binding domain"/>
    <property type="match status" value="1"/>
</dbReference>
<dbReference type="HOGENOM" id="CLU_016665_3_0_1"/>
<dbReference type="SUPFAM" id="SSF52087">
    <property type="entry name" value="CRAL/TRIO domain"/>
    <property type="match status" value="1"/>
</dbReference>
<keyword evidence="4" id="KW-1185">Reference proteome</keyword>
<dbReference type="InterPro" id="IPR052432">
    <property type="entry name" value="PITP/CRAL-TRIO"/>
</dbReference>
<dbReference type="eggNOG" id="KOG1470">
    <property type="taxonomic scope" value="Eukaryota"/>
</dbReference>
<dbReference type="AlphaFoldDB" id="M7SLN9"/>
<feature type="domain" description="CRAL-TRIO" evidence="2">
    <location>
        <begin position="197"/>
        <end position="357"/>
    </location>
</feature>
<dbReference type="STRING" id="1287681.M7SLN9"/>
<evidence type="ECO:0000313" key="3">
    <source>
        <dbReference type="EMBL" id="EMR65303.1"/>
    </source>
</evidence>
<protein>
    <submittedName>
        <fullName evidence="3">Putative phosphatidylinositol transfer protein csr1 protein</fullName>
    </submittedName>
</protein>
<name>M7SLN9_EUTLA</name>
<feature type="compositionally biased region" description="Basic residues" evidence="1">
    <location>
        <begin position="58"/>
        <end position="72"/>
    </location>
</feature>
<accession>M7SLN9</accession>
<feature type="region of interest" description="Disordered" evidence="1">
    <location>
        <begin position="38"/>
        <end position="99"/>
    </location>
</feature>
<feature type="compositionally biased region" description="Low complexity" evidence="1">
    <location>
        <begin position="80"/>
        <end position="97"/>
    </location>
</feature>
<dbReference type="PROSITE" id="PS50191">
    <property type="entry name" value="CRAL_TRIO"/>
    <property type="match status" value="1"/>
</dbReference>
<evidence type="ECO:0000259" key="2">
    <source>
        <dbReference type="PROSITE" id="PS50191"/>
    </source>
</evidence>
<dbReference type="PANTHER" id="PTHR46590:SF1">
    <property type="entry name" value="PHOSPHATIDYLINOSITOL TRANSFER PROTEIN CSR1"/>
    <property type="match status" value="1"/>
</dbReference>
<reference evidence="4" key="1">
    <citation type="journal article" date="2013" name="Genome Announc.">
        <title>Draft genome sequence of the grapevine dieback fungus Eutypa lata UCR-EL1.</title>
        <authorList>
            <person name="Blanco-Ulate B."/>
            <person name="Rolshausen P.E."/>
            <person name="Cantu D."/>
        </authorList>
    </citation>
    <scope>NUCLEOTIDE SEQUENCE [LARGE SCALE GENOMIC DNA]</scope>
    <source>
        <strain evidence="4">UCR-EL1</strain>
    </source>
</reference>
<evidence type="ECO:0000313" key="4">
    <source>
        <dbReference type="Proteomes" id="UP000012174"/>
    </source>
</evidence>
<dbReference type="SUPFAM" id="SSF46938">
    <property type="entry name" value="CRAL/TRIO N-terminal domain"/>
    <property type="match status" value="1"/>
</dbReference>
<dbReference type="SMART" id="SM00516">
    <property type="entry name" value="SEC14"/>
    <property type="match status" value="1"/>
</dbReference>
<dbReference type="EMBL" id="KB706892">
    <property type="protein sequence ID" value="EMR65303.1"/>
    <property type="molecule type" value="Genomic_DNA"/>
</dbReference>